<dbReference type="Gene3D" id="3.30.530.20">
    <property type="match status" value="1"/>
</dbReference>
<dbReference type="SUPFAM" id="SSF55961">
    <property type="entry name" value="Bet v1-like"/>
    <property type="match status" value="1"/>
</dbReference>
<accession>A0ABX2CAG1</accession>
<evidence type="ECO:0000313" key="1">
    <source>
        <dbReference type="EMBL" id="NPU65231.1"/>
    </source>
</evidence>
<dbReference type="CDD" id="cd07821">
    <property type="entry name" value="PYR_PYL_RCAR_like"/>
    <property type="match status" value="1"/>
</dbReference>
<dbReference type="RefSeq" id="WP_172110292.1">
    <property type="nucleotide sequence ID" value="NZ_JABFDN010000002.1"/>
</dbReference>
<organism evidence="1 2">
    <name type="scientific">Bradyrhizobium aeschynomenes</name>
    <dbReference type="NCBI Taxonomy" id="2734909"/>
    <lineage>
        <taxon>Bacteria</taxon>
        <taxon>Pseudomonadati</taxon>
        <taxon>Pseudomonadota</taxon>
        <taxon>Alphaproteobacteria</taxon>
        <taxon>Hyphomicrobiales</taxon>
        <taxon>Nitrobacteraceae</taxon>
        <taxon>Bradyrhizobium</taxon>
    </lineage>
</organism>
<dbReference type="Pfam" id="PF10604">
    <property type="entry name" value="Polyketide_cyc2"/>
    <property type="match status" value="1"/>
</dbReference>
<proteinExistence type="predicted"/>
<dbReference type="Proteomes" id="UP000886476">
    <property type="component" value="Unassembled WGS sequence"/>
</dbReference>
<reference evidence="1" key="1">
    <citation type="submission" date="2020-05" db="EMBL/GenBank/DDBJ databases">
        <title>Nod-independent and nitrogen-fixing Bradyrhizobium aeschynomene sp. nov. isolated from nodules of Aeschynomene indica.</title>
        <authorList>
            <person name="Zhang Z."/>
        </authorList>
    </citation>
    <scope>NUCLEOTIDE SEQUENCE</scope>
    <source>
        <strain evidence="1">83012</strain>
    </source>
</reference>
<dbReference type="EMBL" id="JABFDN010000002">
    <property type="protein sequence ID" value="NPU65231.1"/>
    <property type="molecule type" value="Genomic_DNA"/>
</dbReference>
<keyword evidence="2" id="KW-1185">Reference proteome</keyword>
<gene>
    <name evidence="1" type="ORF">HL667_09520</name>
</gene>
<name>A0ABX2CAG1_9BRAD</name>
<comment type="caution">
    <text evidence="1">The sequence shown here is derived from an EMBL/GenBank/DDBJ whole genome shotgun (WGS) entry which is preliminary data.</text>
</comment>
<dbReference type="InterPro" id="IPR019587">
    <property type="entry name" value="Polyketide_cyclase/dehydratase"/>
</dbReference>
<protein>
    <submittedName>
        <fullName evidence="1">SRPBCC family protein</fullName>
    </submittedName>
</protein>
<evidence type="ECO:0000313" key="2">
    <source>
        <dbReference type="Proteomes" id="UP000886476"/>
    </source>
</evidence>
<sequence>MASIQKEIPIAAPAAAVWDAVRDFGAVHIRLAPGFVTDTRLDGDVRIVSFANGSVVREQLVDCNDERRRLVYTIRNQRITQHSASFQIFPEGEERCRMIWTTDVLPHEIAPYIEQQMELGARAMQDTLGRLRV</sequence>
<dbReference type="InterPro" id="IPR023393">
    <property type="entry name" value="START-like_dom_sf"/>
</dbReference>